<dbReference type="RefSeq" id="WP_236657181.1">
    <property type="nucleotide sequence ID" value="NZ_CP030840.1"/>
</dbReference>
<dbReference type="KEGG" id="abas:ACPOL_0559"/>
<evidence type="ECO:0000313" key="4">
    <source>
        <dbReference type="Proteomes" id="UP000253606"/>
    </source>
</evidence>
<dbReference type="AlphaFoldDB" id="A0A2Z5FTW2"/>
<organism evidence="3 4">
    <name type="scientific">Acidisarcina polymorpha</name>
    <dbReference type="NCBI Taxonomy" id="2211140"/>
    <lineage>
        <taxon>Bacteria</taxon>
        <taxon>Pseudomonadati</taxon>
        <taxon>Acidobacteriota</taxon>
        <taxon>Terriglobia</taxon>
        <taxon>Terriglobales</taxon>
        <taxon>Acidobacteriaceae</taxon>
        <taxon>Acidisarcina</taxon>
    </lineage>
</organism>
<dbReference type="EMBL" id="CP030840">
    <property type="protein sequence ID" value="AXC09934.1"/>
    <property type="molecule type" value="Genomic_DNA"/>
</dbReference>
<dbReference type="Proteomes" id="UP000253606">
    <property type="component" value="Chromosome"/>
</dbReference>
<dbReference type="InterPro" id="IPR013610">
    <property type="entry name" value="ArdC_N"/>
</dbReference>
<proteinExistence type="predicted"/>
<evidence type="ECO:0000256" key="1">
    <source>
        <dbReference type="SAM" id="MobiDB-lite"/>
    </source>
</evidence>
<dbReference type="GO" id="GO:0003697">
    <property type="term" value="F:single-stranded DNA binding"/>
    <property type="evidence" value="ECO:0007669"/>
    <property type="project" value="InterPro"/>
</dbReference>
<sequence>MSSVATTIDSKKPTTKQELITANIKLLIEQLETGHSEALTNYLSAMSRFHKYSFGNVLEIARQMPTATRVAGFWTWKNLGRFVNAGAKGIRILAPIVGVRRRKDEEAEKDITKQNTRTLLGFRNTYVFDISQTNGVDLPELREVSGDPGESIDRLAAFLRAQGIQIDYNPKIAPALGMSYGGRIAILPGQSKAEEFSTLVHEAAHEMLHKAERRTATTKTIRELEAESVAFVVGNAVGLVNDSASADYIQLYQGNASLLAESLEVIQQTASVILSALEPTMEARLSDLNDTEMPYGALEEEDGGKKTILPRLQKAGGWRDHRE</sequence>
<accession>A0A2Z5FTW2</accession>
<keyword evidence="4" id="KW-1185">Reference proteome</keyword>
<protein>
    <submittedName>
        <fullName evidence="3">LtrC-like protein</fullName>
    </submittedName>
</protein>
<name>A0A2Z5FTW2_9BACT</name>
<evidence type="ECO:0000259" key="2">
    <source>
        <dbReference type="Pfam" id="PF08401"/>
    </source>
</evidence>
<feature type="region of interest" description="Disordered" evidence="1">
    <location>
        <begin position="298"/>
        <end position="323"/>
    </location>
</feature>
<dbReference type="Pfam" id="PF08401">
    <property type="entry name" value="ArdcN"/>
    <property type="match status" value="1"/>
</dbReference>
<evidence type="ECO:0000313" key="3">
    <source>
        <dbReference type="EMBL" id="AXC09934.1"/>
    </source>
</evidence>
<feature type="domain" description="N-terminal" evidence="2">
    <location>
        <begin position="28"/>
        <end position="128"/>
    </location>
</feature>
<gene>
    <name evidence="3" type="ORF">ACPOL_0559</name>
</gene>
<reference evidence="3 4" key="1">
    <citation type="journal article" date="2018" name="Front. Microbiol.">
        <title>Hydrolytic Capabilities as a Key to Environmental Success: Chitinolytic and Cellulolytic Acidobacteria From Acidic Sub-arctic Soils and Boreal Peatlands.</title>
        <authorList>
            <person name="Belova S.E."/>
            <person name="Ravin N.V."/>
            <person name="Pankratov T.A."/>
            <person name="Rakitin A.L."/>
            <person name="Ivanova A.A."/>
            <person name="Beletsky A.V."/>
            <person name="Mardanov A.V."/>
            <person name="Sinninghe Damste J.S."/>
            <person name="Dedysh S.N."/>
        </authorList>
    </citation>
    <scope>NUCLEOTIDE SEQUENCE [LARGE SCALE GENOMIC DNA]</scope>
    <source>
        <strain evidence="3 4">SBC82</strain>
    </source>
</reference>